<keyword evidence="1" id="KW-0812">Transmembrane</keyword>
<name>A0ABT8WK54_9FLAO</name>
<sequence>MNSGELELYFKSDKSTWFTIDENGNKRWDNDKVEEFWQRIREHKSSDKNLYFTEFVFPEFEHEARLNNGAFHYGNFWSGKKSFNTYVSFSKAKFLGKANFHNVEFSEDVFFGDAEFYEEARFEKSIFLNSLSFGDSVFHKQVKFNLAQFHKQTLFGNCDFLSKTFFIKANFKSSVTFVDTKFIAFVDFVQSTFSGDVFFYRTLFSHLSNFSMVKFDRETTFREVEFRSKVFLSKVIFNSDTLFSDIKINKDSTLVIRECILNNNVVFRRCNMKNFVFHLSDISNTSFLSCNWNVDVRITLKDEEYLLNKEIFEFPSQERFKALENTYRLLKRNFDSNKNWELSGYAYVSEMEMRKKRLLVEKKYYQWFVYCFYDFFGGYTQDFKRPIVSLIGLIGLFSVVYYFIDYNVLKAIQRGIKGALPYIYIDTENPFTGYWLIARNIEFLLGGIFLTFFILALRKRFKQ</sequence>
<proteinExistence type="predicted"/>
<accession>A0ABT8WK54</accession>
<feature type="transmembrane region" description="Helical" evidence="1">
    <location>
        <begin position="364"/>
        <end position="380"/>
    </location>
</feature>
<gene>
    <name evidence="2" type="ORF">Q4Q40_04985</name>
</gene>
<dbReference type="Proteomes" id="UP001176806">
    <property type="component" value="Unassembled WGS sequence"/>
</dbReference>
<dbReference type="RefSeq" id="WP_303300628.1">
    <property type="nucleotide sequence ID" value="NZ_BAABDA010000042.1"/>
</dbReference>
<dbReference type="Pfam" id="PF13576">
    <property type="entry name" value="Pentapeptide_3"/>
    <property type="match status" value="1"/>
</dbReference>
<evidence type="ECO:0000313" key="3">
    <source>
        <dbReference type="Proteomes" id="UP001176806"/>
    </source>
</evidence>
<keyword evidence="1" id="KW-0472">Membrane</keyword>
<keyword evidence="3" id="KW-1185">Reference proteome</keyword>
<feature type="transmembrane region" description="Helical" evidence="1">
    <location>
        <begin position="387"/>
        <end position="404"/>
    </location>
</feature>
<reference evidence="2" key="1">
    <citation type="submission" date="2023-07" db="EMBL/GenBank/DDBJ databases">
        <title>Two novel species in the genus Flavivirga.</title>
        <authorList>
            <person name="Kwon K."/>
        </authorList>
    </citation>
    <scope>NUCLEOTIDE SEQUENCE</scope>
    <source>
        <strain evidence="2">KACC 14158</strain>
    </source>
</reference>
<dbReference type="EMBL" id="JAUOEL010000001">
    <property type="protein sequence ID" value="MDO5973534.1"/>
    <property type="molecule type" value="Genomic_DNA"/>
</dbReference>
<feature type="transmembrane region" description="Helical" evidence="1">
    <location>
        <begin position="434"/>
        <end position="457"/>
    </location>
</feature>
<evidence type="ECO:0000256" key="1">
    <source>
        <dbReference type="SAM" id="Phobius"/>
    </source>
</evidence>
<dbReference type="InterPro" id="IPR001646">
    <property type="entry name" value="5peptide_repeat"/>
</dbReference>
<organism evidence="2 3">
    <name type="scientific">Flavivirga jejuensis</name>
    <dbReference type="NCBI Taxonomy" id="870487"/>
    <lineage>
        <taxon>Bacteria</taxon>
        <taxon>Pseudomonadati</taxon>
        <taxon>Bacteroidota</taxon>
        <taxon>Flavobacteriia</taxon>
        <taxon>Flavobacteriales</taxon>
        <taxon>Flavobacteriaceae</taxon>
        <taxon>Flavivirga</taxon>
    </lineage>
</organism>
<protein>
    <submittedName>
        <fullName evidence="2">Pentapeptide repeat-containing protein</fullName>
    </submittedName>
</protein>
<keyword evidence="1" id="KW-1133">Transmembrane helix</keyword>
<comment type="caution">
    <text evidence="2">The sequence shown here is derived from an EMBL/GenBank/DDBJ whole genome shotgun (WGS) entry which is preliminary data.</text>
</comment>
<evidence type="ECO:0000313" key="2">
    <source>
        <dbReference type="EMBL" id="MDO5973534.1"/>
    </source>
</evidence>